<evidence type="ECO:0000256" key="1">
    <source>
        <dbReference type="SAM" id="MobiDB-lite"/>
    </source>
</evidence>
<proteinExistence type="predicted"/>
<gene>
    <name evidence="2" type="ORF">GQF42_01870</name>
</gene>
<evidence type="ECO:0000313" key="3">
    <source>
        <dbReference type="Proteomes" id="UP000436138"/>
    </source>
</evidence>
<dbReference type="AlphaFoldDB" id="A0A6I6MYS3"/>
<evidence type="ECO:0000313" key="2">
    <source>
        <dbReference type="EMBL" id="QHA02237.1"/>
    </source>
</evidence>
<feature type="compositionally biased region" description="Low complexity" evidence="1">
    <location>
        <begin position="1"/>
        <end position="18"/>
    </location>
</feature>
<protein>
    <submittedName>
        <fullName evidence="2">Uncharacterized protein</fullName>
    </submittedName>
</protein>
<sequence length="164" mass="17004">MQSQGAASPAAGSGNSDGTAQAQALTQAVGDEEFNAAYSEIFGTVIDGYTPGRVALCVTDVTRGRLLAQAAKHAHPAVDLNRLDIFPCRYSEGTLQTAVRGLMAHNRPTIAGFPVYQIGPATDHSGIELRTSQAGRASAALRDYLTSQLGGIAFTVVKGEQAVG</sequence>
<dbReference type="RefSeq" id="WP_158917056.1">
    <property type="nucleotide sequence ID" value="NZ_CP047020.1"/>
</dbReference>
<dbReference type="Proteomes" id="UP000436138">
    <property type="component" value="Chromosome"/>
</dbReference>
<name>A0A6I6MYS3_9ACTN</name>
<organism evidence="2 3">
    <name type="scientific">Streptomyces broussonetiae</name>
    <dbReference type="NCBI Taxonomy" id="2686304"/>
    <lineage>
        <taxon>Bacteria</taxon>
        <taxon>Bacillati</taxon>
        <taxon>Actinomycetota</taxon>
        <taxon>Actinomycetes</taxon>
        <taxon>Kitasatosporales</taxon>
        <taxon>Streptomycetaceae</taxon>
        <taxon>Streptomyces</taxon>
    </lineage>
</organism>
<feature type="region of interest" description="Disordered" evidence="1">
    <location>
        <begin position="1"/>
        <end position="23"/>
    </location>
</feature>
<reference evidence="2 3" key="1">
    <citation type="submission" date="2019-12" db="EMBL/GenBank/DDBJ databases">
        <title>Streptomyces sp. strain T44 isolated from rhizosphere soil of Broussonetia papyrifera.</title>
        <authorList>
            <person name="Mo P."/>
        </authorList>
    </citation>
    <scope>NUCLEOTIDE SEQUENCE [LARGE SCALE GENOMIC DNA]</scope>
    <source>
        <strain evidence="2 3">T44</strain>
    </source>
</reference>
<accession>A0A6I6MYS3</accession>
<keyword evidence="3" id="KW-1185">Reference proteome</keyword>
<dbReference type="KEGG" id="sbro:GQF42_01870"/>
<dbReference type="EMBL" id="CP047020">
    <property type="protein sequence ID" value="QHA02237.1"/>
    <property type="molecule type" value="Genomic_DNA"/>
</dbReference>